<evidence type="ECO:0000313" key="5">
    <source>
        <dbReference type="EMBL" id="CAB4942370.1"/>
    </source>
</evidence>
<evidence type="ECO:0000313" key="2">
    <source>
        <dbReference type="EMBL" id="CAB4364446.1"/>
    </source>
</evidence>
<proteinExistence type="predicted"/>
<evidence type="ECO:0000313" key="3">
    <source>
        <dbReference type="EMBL" id="CAB4730028.1"/>
    </source>
</evidence>
<organism evidence="3">
    <name type="scientific">freshwater metagenome</name>
    <dbReference type="NCBI Taxonomy" id="449393"/>
    <lineage>
        <taxon>unclassified sequences</taxon>
        <taxon>metagenomes</taxon>
        <taxon>ecological metagenomes</taxon>
    </lineage>
</organism>
<protein>
    <submittedName>
        <fullName evidence="3">Unannotated protein</fullName>
    </submittedName>
</protein>
<feature type="compositionally biased region" description="Basic and acidic residues" evidence="1">
    <location>
        <begin position="71"/>
        <end position="84"/>
    </location>
</feature>
<dbReference type="AlphaFoldDB" id="A0A6J6S5L0"/>
<evidence type="ECO:0000313" key="4">
    <source>
        <dbReference type="EMBL" id="CAB4835346.1"/>
    </source>
</evidence>
<dbReference type="EMBL" id="CAFBOL010000127">
    <property type="protein sequence ID" value="CAB5014836.1"/>
    <property type="molecule type" value="Genomic_DNA"/>
</dbReference>
<dbReference type="EMBL" id="CAFAAV010000304">
    <property type="protein sequence ID" value="CAB4835346.1"/>
    <property type="molecule type" value="Genomic_DNA"/>
</dbReference>
<evidence type="ECO:0000256" key="1">
    <source>
        <dbReference type="SAM" id="MobiDB-lite"/>
    </source>
</evidence>
<evidence type="ECO:0000313" key="6">
    <source>
        <dbReference type="EMBL" id="CAB5014836.1"/>
    </source>
</evidence>
<dbReference type="EMBL" id="CAEZYF010000013">
    <property type="protein sequence ID" value="CAB4730028.1"/>
    <property type="molecule type" value="Genomic_DNA"/>
</dbReference>
<accession>A0A6J6S5L0</accession>
<dbReference type="EMBL" id="CAFBMT010000014">
    <property type="protein sequence ID" value="CAB4942370.1"/>
    <property type="molecule type" value="Genomic_DNA"/>
</dbReference>
<reference evidence="3" key="1">
    <citation type="submission" date="2020-05" db="EMBL/GenBank/DDBJ databases">
        <authorList>
            <person name="Chiriac C."/>
            <person name="Salcher M."/>
            <person name="Ghai R."/>
            <person name="Kavagutti S V."/>
        </authorList>
    </citation>
    <scope>NUCLEOTIDE SEQUENCE</scope>
</reference>
<sequence length="93" mass="10174">MYIGLPGLPGLLDTSRGERNQLLVKPNGADGLGAHFGPEEPLAFFGINTPHRLVNNLQTTEKVRVALPAQQEDRSSEPPVDRRLPLWQSTYGG</sequence>
<name>A0A6J6S5L0_9ZZZZ</name>
<gene>
    <name evidence="3" type="ORF">UFOPK2656_02041</name>
    <name evidence="4" type="ORF">UFOPK3099_02739</name>
    <name evidence="5" type="ORF">UFOPK3651_02284</name>
    <name evidence="6" type="ORF">UFOPK3931_03009</name>
    <name evidence="2" type="ORF">UFOPK4189_02207</name>
</gene>
<dbReference type="EMBL" id="CAESGF010000013">
    <property type="protein sequence ID" value="CAB4364446.1"/>
    <property type="molecule type" value="Genomic_DNA"/>
</dbReference>
<feature type="region of interest" description="Disordered" evidence="1">
    <location>
        <begin position="68"/>
        <end position="93"/>
    </location>
</feature>